<keyword evidence="2" id="KW-0812">Transmembrane</keyword>
<feature type="compositionally biased region" description="Low complexity" evidence="1">
    <location>
        <begin position="103"/>
        <end position="120"/>
    </location>
</feature>
<sequence>MSYILEALRRSQAERERGQVPGLNAQPGAVAALPPRPEGPPWRWVLPLGLLALGAVLLAVWAWRSAAKPVPAAAPAPAVVAAPPAAPPAPLPLVVSAPTPTVGADAPAAPAAPAVADRPAAPAPAPAPAPRALRLSELTAEQRRELPSMSLGGSVWSDSALSRFVIVNGQVVREGETAAPGVVVDSIGPKSVRLRWRDMRIELAL</sequence>
<feature type="domain" description="Type II secretion system protein GspB C-terminal" evidence="3">
    <location>
        <begin position="146"/>
        <end position="203"/>
    </location>
</feature>
<accession>A0A437RKX0</accession>
<feature type="transmembrane region" description="Helical" evidence="2">
    <location>
        <begin position="44"/>
        <end position="63"/>
    </location>
</feature>
<dbReference type="AlphaFoldDB" id="A0A437RKX0"/>
<evidence type="ECO:0000256" key="2">
    <source>
        <dbReference type="SAM" id="Phobius"/>
    </source>
</evidence>
<dbReference type="InterPro" id="IPR032389">
    <property type="entry name" value="GspB_C"/>
</dbReference>
<gene>
    <name evidence="4" type="ORF">EOE66_06775</name>
</gene>
<comment type="caution">
    <text evidence="4">The sequence shown here is derived from an EMBL/GenBank/DDBJ whole genome shotgun (WGS) entry which is preliminary data.</text>
</comment>
<name>A0A437RKX0_9BURK</name>
<protein>
    <recommendedName>
        <fullName evidence="3">Type II secretion system protein GspB C-terminal domain-containing protein</fullName>
    </recommendedName>
</protein>
<evidence type="ECO:0000256" key="1">
    <source>
        <dbReference type="SAM" id="MobiDB-lite"/>
    </source>
</evidence>
<dbReference type="RefSeq" id="WP_128227903.1">
    <property type="nucleotide sequence ID" value="NZ_SACR01000002.1"/>
</dbReference>
<evidence type="ECO:0000313" key="4">
    <source>
        <dbReference type="EMBL" id="RVU47440.1"/>
    </source>
</evidence>
<keyword evidence="2" id="KW-0472">Membrane</keyword>
<evidence type="ECO:0000313" key="5">
    <source>
        <dbReference type="Proteomes" id="UP000285575"/>
    </source>
</evidence>
<keyword evidence="5" id="KW-1185">Reference proteome</keyword>
<dbReference type="OrthoDB" id="5432325at2"/>
<organism evidence="4 5">
    <name type="scientific">Rubrivivax rivuli</name>
    <dbReference type="NCBI Taxonomy" id="1862385"/>
    <lineage>
        <taxon>Bacteria</taxon>
        <taxon>Pseudomonadati</taxon>
        <taxon>Pseudomonadota</taxon>
        <taxon>Betaproteobacteria</taxon>
        <taxon>Burkholderiales</taxon>
        <taxon>Sphaerotilaceae</taxon>
        <taxon>Rubrivivax</taxon>
    </lineage>
</organism>
<dbReference type="EMBL" id="SACR01000002">
    <property type="protein sequence ID" value="RVU47440.1"/>
    <property type="molecule type" value="Genomic_DNA"/>
</dbReference>
<dbReference type="Pfam" id="PF16537">
    <property type="entry name" value="T2SSB"/>
    <property type="match status" value="1"/>
</dbReference>
<reference evidence="4 5" key="1">
    <citation type="submission" date="2019-01" db="EMBL/GenBank/DDBJ databases">
        <authorList>
            <person name="Chen W.-M."/>
        </authorList>
    </citation>
    <scope>NUCLEOTIDE SEQUENCE [LARGE SCALE GENOMIC DNA]</scope>
    <source>
        <strain evidence="4 5">KYPY4</strain>
    </source>
</reference>
<dbReference type="Proteomes" id="UP000285575">
    <property type="component" value="Unassembled WGS sequence"/>
</dbReference>
<feature type="region of interest" description="Disordered" evidence="1">
    <location>
        <begin position="103"/>
        <end position="130"/>
    </location>
</feature>
<keyword evidence="2" id="KW-1133">Transmembrane helix</keyword>
<proteinExistence type="predicted"/>
<evidence type="ECO:0000259" key="3">
    <source>
        <dbReference type="Pfam" id="PF16537"/>
    </source>
</evidence>
<dbReference type="GO" id="GO:0015627">
    <property type="term" value="C:type II protein secretion system complex"/>
    <property type="evidence" value="ECO:0007669"/>
    <property type="project" value="InterPro"/>
</dbReference>